<dbReference type="Proteomes" id="UP000094285">
    <property type="component" value="Unassembled WGS sequence"/>
</dbReference>
<keyword evidence="14" id="KW-1185">Reference proteome</keyword>
<comment type="function">
    <text evidence="12">Mannosyltransferase involved in glycosylphosphatidylinositol-anchor biosynthesis.</text>
</comment>
<gene>
    <name evidence="13" type="ORF">CANTADRAFT_88768</name>
</gene>
<feature type="transmembrane region" description="Helical" evidence="12">
    <location>
        <begin position="405"/>
        <end position="425"/>
    </location>
</feature>
<dbReference type="GO" id="GO:0006506">
    <property type="term" value="P:GPI anchor biosynthetic process"/>
    <property type="evidence" value="ECO:0007669"/>
    <property type="project" value="UniProtKB-UniPathway"/>
</dbReference>
<evidence type="ECO:0000313" key="13">
    <source>
        <dbReference type="EMBL" id="ODV80868.1"/>
    </source>
</evidence>
<feature type="transmembrane region" description="Helical" evidence="12">
    <location>
        <begin position="261"/>
        <end position="286"/>
    </location>
</feature>
<dbReference type="PANTHER" id="PTHR12468:SF2">
    <property type="entry name" value="GPI MANNOSYLTRANSFERASE 2"/>
    <property type="match status" value="1"/>
</dbReference>
<dbReference type="GO" id="GO:0031501">
    <property type="term" value="C:mannosyltransferase complex"/>
    <property type="evidence" value="ECO:0007669"/>
    <property type="project" value="TreeGrafter"/>
</dbReference>
<dbReference type="InterPro" id="IPR007315">
    <property type="entry name" value="PIG-V/Gpi18"/>
</dbReference>
<keyword evidence="5 12" id="KW-0337">GPI-anchor biosynthesis</keyword>
<evidence type="ECO:0000256" key="2">
    <source>
        <dbReference type="ARBA" id="ARBA00004687"/>
    </source>
</evidence>
<dbReference type="GO" id="GO:0005789">
    <property type="term" value="C:endoplasmic reticulum membrane"/>
    <property type="evidence" value="ECO:0007669"/>
    <property type="project" value="UniProtKB-SubCell"/>
</dbReference>
<feature type="transmembrane region" description="Helical" evidence="12">
    <location>
        <begin position="12"/>
        <end position="32"/>
    </location>
</feature>
<evidence type="ECO:0000256" key="1">
    <source>
        <dbReference type="ARBA" id="ARBA00004477"/>
    </source>
</evidence>
<dbReference type="GO" id="GO:0004376">
    <property type="term" value="F:GPI mannosyltransferase activity"/>
    <property type="evidence" value="ECO:0007669"/>
    <property type="project" value="InterPro"/>
</dbReference>
<evidence type="ECO:0000256" key="9">
    <source>
        <dbReference type="ARBA" id="ARBA00022824"/>
    </source>
</evidence>
<protein>
    <recommendedName>
        <fullName evidence="4 12">GPI mannosyltransferase 2</fullName>
        <ecNumber evidence="12">2.4.1.-</ecNumber>
    </recommendedName>
</protein>
<evidence type="ECO:0000256" key="4">
    <source>
        <dbReference type="ARBA" id="ARBA00013795"/>
    </source>
</evidence>
<evidence type="ECO:0000256" key="11">
    <source>
        <dbReference type="ARBA" id="ARBA00023136"/>
    </source>
</evidence>
<dbReference type="PANTHER" id="PTHR12468">
    <property type="entry name" value="GPI MANNOSYLTRANSFERASE 2"/>
    <property type="match status" value="1"/>
</dbReference>
<evidence type="ECO:0000256" key="5">
    <source>
        <dbReference type="ARBA" id="ARBA00022502"/>
    </source>
</evidence>
<dbReference type="EC" id="2.4.1.-" evidence="12"/>
<comment type="pathway">
    <text evidence="2 12">Glycolipid biosynthesis; glycosylphosphatidylinositol-anchor biosynthesis.</text>
</comment>
<dbReference type="AlphaFoldDB" id="A0A1E4SN06"/>
<name>A0A1E4SN06_9ASCO</name>
<evidence type="ECO:0000256" key="7">
    <source>
        <dbReference type="ARBA" id="ARBA00022679"/>
    </source>
</evidence>
<dbReference type="UniPathway" id="UPA00196"/>
<dbReference type="GO" id="GO:0000009">
    <property type="term" value="F:alpha-1,6-mannosyltransferase activity"/>
    <property type="evidence" value="ECO:0007669"/>
    <property type="project" value="InterPro"/>
</dbReference>
<comment type="similarity">
    <text evidence="3 12">Belongs to the PIGV family.</text>
</comment>
<reference evidence="14" key="1">
    <citation type="submission" date="2016-05" db="EMBL/GenBank/DDBJ databases">
        <title>Comparative genomics of biotechnologically important yeasts.</title>
        <authorList>
            <consortium name="DOE Joint Genome Institute"/>
            <person name="Riley R."/>
            <person name="Haridas S."/>
            <person name="Wolfe K.H."/>
            <person name="Lopes M.R."/>
            <person name="Hittinger C.T."/>
            <person name="Goker M."/>
            <person name="Salamov A."/>
            <person name="Wisecaver J."/>
            <person name="Long T.M."/>
            <person name="Aerts A.L."/>
            <person name="Barry K."/>
            <person name="Choi C."/>
            <person name="Clum A."/>
            <person name="Coughlan A.Y."/>
            <person name="Deshpande S."/>
            <person name="Douglass A.P."/>
            <person name="Hanson S.J."/>
            <person name="Klenk H.-P."/>
            <person name="Labutti K."/>
            <person name="Lapidus A."/>
            <person name="Lindquist E."/>
            <person name="Lipzen A."/>
            <person name="Meier-Kolthoff J.P."/>
            <person name="Ohm R.A."/>
            <person name="Otillar R.P."/>
            <person name="Pangilinan J."/>
            <person name="Peng Y."/>
            <person name="Rokas A."/>
            <person name="Rosa C.A."/>
            <person name="Scheuner C."/>
            <person name="Sibirny A.A."/>
            <person name="Slot J.C."/>
            <person name="Stielow J.B."/>
            <person name="Sun H."/>
            <person name="Kurtzman C.P."/>
            <person name="Blackwell M."/>
            <person name="Grigoriev I.V."/>
            <person name="Jeffries T.W."/>
        </authorList>
    </citation>
    <scope>NUCLEOTIDE SEQUENCE [LARGE SCALE GENOMIC DNA]</scope>
    <source>
        <strain evidence="14">NRRL Y-17324</strain>
    </source>
</reference>
<dbReference type="STRING" id="984487.A0A1E4SN06"/>
<proteinExistence type="inferred from homology"/>
<keyword evidence="11 12" id="KW-0472">Membrane</keyword>
<feature type="transmembrane region" description="Helical" evidence="12">
    <location>
        <begin position="355"/>
        <end position="371"/>
    </location>
</feature>
<comment type="subcellular location">
    <subcellularLocation>
        <location evidence="1 12">Endoplasmic reticulum membrane</location>
        <topology evidence="1 12">Multi-pass membrane protein</topology>
    </subcellularLocation>
</comment>
<evidence type="ECO:0000256" key="12">
    <source>
        <dbReference type="RuleBase" id="RU363112"/>
    </source>
</evidence>
<organism evidence="13 14">
    <name type="scientific">Suhomyces tanzawaensis NRRL Y-17324</name>
    <dbReference type="NCBI Taxonomy" id="984487"/>
    <lineage>
        <taxon>Eukaryota</taxon>
        <taxon>Fungi</taxon>
        <taxon>Dikarya</taxon>
        <taxon>Ascomycota</taxon>
        <taxon>Saccharomycotina</taxon>
        <taxon>Pichiomycetes</taxon>
        <taxon>Debaryomycetaceae</taxon>
        <taxon>Suhomyces</taxon>
    </lineage>
</organism>
<dbReference type="Pfam" id="PF04188">
    <property type="entry name" value="Mannosyl_trans2"/>
    <property type="match status" value="1"/>
</dbReference>
<feature type="transmembrane region" description="Helical" evidence="12">
    <location>
        <begin position="159"/>
        <end position="180"/>
    </location>
</feature>
<keyword evidence="6 12" id="KW-0328">Glycosyltransferase</keyword>
<keyword evidence="9 12" id="KW-0256">Endoplasmic reticulum</keyword>
<evidence type="ECO:0000256" key="3">
    <source>
        <dbReference type="ARBA" id="ARBA00008698"/>
    </source>
</evidence>
<dbReference type="GeneID" id="30985628"/>
<dbReference type="OrthoDB" id="10252502at2759"/>
<dbReference type="EMBL" id="KV453910">
    <property type="protein sequence ID" value="ODV80868.1"/>
    <property type="molecule type" value="Genomic_DNA"/>
</dbReference>
<sequence>MGHRDAIKRLTKLFLVIKTIQLLIVYFTPVQFDTSSQILARQYEPLKQQLLDRTSWVPFVDHLITHIGEKFITWDAVYFSDLHVNPIKYENQFVFCPNWWRLIKAIPLGEGNFYSKLILSLFVSNAFHYMSALVMYALTLNYFRARTHTRNGIKSEREFAEIAARLVIISPAGIFLTSGYSENLSNFLSFSTIYLHDISVNHSDFKYPSTHKSIKWPIIYIASGLLLAYNFTIRANSIFIGIIYLYDLYGFLLGNKNVVDSLLSIIAGGQLFFTILAMNVYNYLLFCPERGSWCNRTVPLLFGYAQREYWGVGFLVYWSVNNIPNFLFATPTILIHSAAIRHYLNAAELPKIKKITILLVINVFVLLGGIFFWNTQILTRIGSFLPLSYWYVAQLVQSKLPYRKYVIYYMLGWNFAQTSLFAAFLPPA</sequence>
<feature type="transmembrane region" description="Helical" evidence="12">
    <location>
        <begin position="117"/>
        <end position="138"/>
    </location>
</feature>
<keyword evidence="7 12" id="KW-0808">Transferase</keyword>
<keyword evidence="10 12" id="KW-1133">Transmembrane helix</keyword>
<evidence type="ECO:0000313" key="14">
    <source>
        <dbReference type="Proteomes" id="UP000094285"/>
    </source>
</evidence>
<evidence type="ECO:0000256" key="6">
    <source>
        <dbReference type="ARBA" id="ARBA00022676"/>
    </source>
</evidence>
<feature type="transmembrane region" description="Helical" evidence="12">
    <location>
        <begin position="214"/>
        <end position="231"/>
    </location>
</feature>
<evidence type="ECO:0000256" key="8">
    <source>
        <dbReference type="ARBA" id="ARBA00022692"/>
    </source>
</evidence>
<keyword evidence="8 12" id="KW-0812">Transmembrane</keyword>
<feature type="transmembrane region" description="Helical" evidence="12">
    <location>
        <begin position="238"/>
        <end position="255"/>
    </location>
</feature>
<evidence type="ECO:0000256" key="10">
    <source>
        <dbReference type="ARBA" id="ARBA00022989"/>
    </source>
</evidence>
<accession>A0A1E4SN06</accession>
<dbReference type="RefSeq" id="XP_020065990.1">
    <property type="nucleotide sequence ID" value="XM_020211492.1"/>
</dbReference>